<evidence type="ECO:0000313" key="4">
    <source>
        <dbReference type="EMBL" id="MDA5109207.1"/>
    </source>
</evidence>
<name>A0A9X3TR12_9BACL</name>
<evidence type="ECO:0000313" key="5">
    <source>
        <dbReference type="Proteomes" id="UP001151071"/>
    </source>
</evidence>
<keyword evidence="2" id="KW-0012">Acyltransferase</keyword>
<evidence type="ECO:0000256" key="1">
    <source>
        <dbReference type="ARBA" id="ARBA00022679"/>
    </source>
</evidence>
<sequence>MNEIRVRALVESDRLWLGGFLREHWGSPHMVYGHGLQVFSCDELPGFVAFCGEEPVGLVTYSVADGQLQVVSLDSVREGIGVGTSLMLAVERVARDSGMDRVWLLTTNDNLNALRFYQKRGYELVAVHRNAVEQARRIKPQIPAVGSDGIPLRDEIELEKRLSP</sequence>
<dbReference type="Pfam" id="PF00583">
    <property type="entry name" value="Acetyltransf_1"/>
    <property type="match status" value="1"/>
</dbReference>
<proteinExistence type="predicted"/>
<organism evidence="4 5">
    <name type="scientific">Brevibacillus thermoruber</name>
    <dbReference type="NCBI Taxonomy" id="33942"/>
    <lineage>
        <taxon>Bacteria</taxon>
        <taxon>Bacillati</taxon>
        <taxon>Bacillota</taxon>
        <taxon>Bacilli</taxon>
        <taxon>Bacillales</taxon>
        <taxon>Paenibacillaceae</taxon>
        <taxon>Brevibacillus</taxon>
    </lineage>
</organism>
<gene>
    <name evidence="4" type="ORF">O3V59_12600</name>
</gene>
<dbReference type="SUPFAM" id="SSF55729">
    <property type="entry name" value="Acyl-CoA N-acyltransferases (Nat)"/>
    <property type="match status" value="1"/>
</dbReference>
<dbReference type="CDD" id="cd04301">
    <property type="entry name" value="NAT_SF"/>
    <property type="match status" value="1"/>
</dbReference>
<protein>
    <submittedName>
        <fullName evidence="4">GNAT family N-acetyltransferase</fullName>
    </submittedName>
</protein>
<feature type="domain" description="N-acetyltransferase" evidence="3">
    <location>
        <begin position="1"/>
        <end position="143"/>
    </location>
</feature>
<accession>A0A9X3TR12</accession>
<reference evidence="4" key="1">
    <citation type="submission" date="2022-12" db="EMBL/GenBank/DDBJ databases">
        <title>Draft genome sequence of the thermophilic strain Brevibacillus thermoruber HT42, isolated from Los Humeros, Puebla, Mexico, with biotechnological potential.</title>
        <authorList>
            <person name="Lara Sanchez J."/>
            <person name="Solis Palacios R."/>
            <person name="Bustos Baena A.S."/>
            <person name="Ruz Baez A.E."/>
            <person name="Espinosa Luna G."/>
            <person name="Oliart Ros R.M."/>
        </authorList>
    </citation>
    <scope>NUCLEOTIDE SEQUENCE</scope>
    <source>
        <strain evidence="4">HT42</strain>
    </source>
</reference>
<keyword evidence="1" id="KW-0808">Transferase</keyword>
<dbReference type="PANTHER" id="PTHR43877">
    <property type="entry name" value="AMINOALKYLPHOSPHONATE N-ACETYLTRANSFERASE-RELATED-RELATED"/>
    <property type="match status" value="1"/>
</dbReference>
<dbReference type="Proteomes" id="UP001151071">
    <property type="component" value="Unassembled WGS sequence"/>
</dbReference>
<dbReference type="InterPro" id="IPR016181">
    <property type="entry name" value="Acyl_CoA_acyltransferase"/>
</dbReference>
<dbReference type="AlphaFoldDB" id="A0A9X3TR12"/>
<keyword evidence="5" id="KW-1185">Reference proteome</keyword>
<dbReference type="PANTHER" id="PTHR43877:SF2">
    <property type="entry name" value="AMINOALKYLPHOSPHONATE N-ACETYLTRANSFERASE-RELATED"/>
    <property type="match status" value="1"/>
</dbReference>
<evidence type="ECO:0000256" key="2">
    <source>
        <dbReference type="ARBA" id="ARBA00023315"/>
    </source>
</evidence>
<dbReference type="Gene3D" id="3.40.630.30">
    <property type="match status" value="1"/>
</dbReference>
<dbReference type="PROSITE" id="PS51186">
    <property type="entry name" value="GNAT"/>
    <property type="match status" value="1"/>
</dbReference>
<evidence type="ECO:0000259" key="3">
    <source>
        <dbReference type="PROSITE" id="PS51186"/>
    </source>
</evidence>
<dbReference type="InterPro" id="IPR000182">
    <property type="entry name" value="GNAT_dom"/>
</dbReference>
<dbReference type="InterPro" id="IPR050832">
    <property type="entry name" value="Bact_Acetyltransf"/>
</dbReference>
<dbReference type="GO" id="GO:0016747">
    <property type="term" value="F:acyltransferase activity, transferring groups other than amino-acyl groups"/>
    <property type="evidence" value="ECO:0007669"/>
    <property type="project" value="InterPro"/>
</dbReference>
<comment type="caution">
    <text evidence="4">The sequence shown here is derived from an EMBL/GenBank/DDBJ whole genome shotgun (WGS) entry which is preliminary data.</text>
</comment>
<dbReference type="RefSeq" id="WP_051188129.1">
    <property type="nucleotide sequence ID" value="NZ_JAPYYP010000014.1"/>
</dbReference>
<dbReference type="EMBL" id="JAPYYP010000014">
    <property type="protein sequence ID" value="MDA5109207.1"/>
    <property type="molecule type" value="Genomic_DNA"/>
</dbReference>